<keyword evidence="1" id="KW-0521">NADP</keyword>
<proteinExistence type="predicted"/>
<gene>
    <name evidence="5" type="ORF">CBP76_11010</name>
</gene>
<keyword evidence="2" id="KW-0560">Oxidoreductase</keyword>
<dbReference type="SUPFAM" id="SSF51735">
    <property type="entry name" value="NAD(P)-binding Rossmann-fold domains"/>
    <property type="match status" value="1"/>
</dbReference>
<dbReference type="CDD" id="cd24146">
    <property type="entry name" value="nat-AmDH_N_like"/>
    <property type="match status" value="1"/>
</dbReference>
<feature type="domain" description="Dihydrodipicolinate reductase N-terminal" evidence="3">
    <location>
        <begin position="6"/>
        <end position="78"/>
    </location>
</feature>
<name>A0A2N7ARY7_9LACO</name>
<evidence type="ECO:0000256" key="1">
    <source>
        <dbReference type="ARBA" id="ARBA00022857"/>
    </source>
</evidence>
<dbReference type="Proteomes" id="UP000235649">
    <property type="component" value="Unassembled WGS sequence"/>
</dbReference>
<reference evidence="5 6" key="1">
    <citation type="submission" date="2017-05" db="EMBL/GenBank/DDBJ databases">
        <title>Lactobacillus nurukis nov., sp. nov., isolated from nuruk.</title>
        <authorList>
            <person name="Kim S.-J."/>
        </authorList>
    </citation>
    <scope>NUCLEOTIDE SEQUENCE [LARGE SCALE GENOMIC DNA]</scope>
    <source>
        <strain evidence="5 6">SYF10-1a</strain>
    </source>
</reference>
<dbReference type="OrthoDB" id="9767616at2"/>
<dbReference type="Pfam" id="PF19328">
    <property type="entry name" value="DAP_DH_C"/>
    <property type="match status" value="1"/>
</dbReference>
<comment type="caution">
    <text evidence="5">The sequence shown here is derived from an EMBL/GenBank/DDBJ whole genome shotgun (WGS) entry which is preliminary data.</text>
</comment>
<evidence type="ECO:0000313" key="6">
    <source>
        <dbReference type="Proteomes" id="UP000235649"/>
    </source>
</evidence>
<dbReference type="InterPro" id="IPR036291">
    <property type="entry name" value="NAD(P)-bd_dom_sf"/>
</dbReference>
<dbReference type="InterPro" id="IPR000846">
    <property type="entry name" value="DapB_N"/>
</dbReference>
<dbReference type="EMBL" id="NIPR01000052">
    <property type="protein sequence ID" value="PMD68125.1"/>
    <property type="molecule type" value="Genomic_DNA"/>
</dbReference>
<dbReference type="Pfam" id="PF01113">
    <property type="entry name" value="DapB_N"/>
    <property type="match status" value="1"/>
</dbReference>
<protein>
    <submittedName>
        <fullName evidence="5">Uncharacterized protein</fullName>
    </submittedName>
</protein>
<evidence type="ECO:0000259" key="3">
    <source>
        <dbReference type="Pfam" id="PF01113"/>
    </source>
</evidence>
<dbReference type="GO" id="GO:0008839">
    <property type="term" value="F:4-hydroxy-tetrahydrodipicolinate reductase"/>
    <property type="evidence" value="ECO:0007669"/>
    <property type="project" value="InterPro"/>
</dbReference>
<organism evidence="5 6">
    <name type="scientific">Companilactobacillus nuruki</name>
    <dbReference type="NCBI Taxonomy" id="1993540"/>
    <lineage>
        <taxon>Bacteria</taxon>
        <taxon>Bacillati</taxon>
        <taxon>Bacillota</taxon>
        <taxon>Bacilli</taxon>
        <taxon>Lactobacillales</taxon>
        <taxon>Lactobacillaceae</taxon>
        <taxon>Companilactobacillus</taxon>
    </lineage>
</organism>
<evidence type="ECO:0000313" key="5">
    <source>
        <dbReference type="EMBL" id="PMD68125.1"/>
    </source>
</evidence>
<dbReference type="Gene3D" id="3.40.50.720">
    <property type="entry name" value="NAD(P)-binding Rossmann-like Domain"/>
    <property type="match status" value="1"/>
</dbReference>
<sequence length="344" mass="37605">MMKQYKVIVWGLGNVGRAAIRMIQEKKSLQLVAAVDVDPKKIGQDAGEIFGFDKTGITVTDDIDKALQLEADVVLDYTPLVRDEKGGFTPSALGICKLLKAKKNVITTLPIYYSQVTTPDLYKMINDTANENGVSYLPTGLLPGAYASYIPTVLAGLMGHVDNITVQSGEDDQHNYSSWVKVFGYGMDPDKFPQDKLKMGIASYYVSGVYEMGARLGFKFDEVKIEHECFTAPEDLHPTFGTVKKGTISGHRFTMSGLINGESKVSLIYVHKICDDVVKTPEIDNKIHIEGIPKALDIKIDGMMPLDESYVTSAAPSVNVIPMVVDGTSGFLQALDLKVVTPLL</sequence>
<evidence type="ECO:0000256" key="2">
    <source>
        <dbReference type="ARBA" id="ARBA00023002"/>
    </source>
</evidence>
<dbReference type="AlphaFoldDB" id="A0A2N7ARY7"/>
<dbReference type="InterPro" id="IPR045760">
    <property type="entry name" value="DAP_DH_C"/>
</dbReference>
<evidence type="ECO:0000259" key="4">
    <source>
        <dbReference type="Pfam" id="PF19328"/>
    </source>
</evidence>
<feature type="domain" description="2,4-diaminopentanoate dehydrogenase C-terminal" evidence="4">
    <location>
        <begin position="155"/>
        <end position="341"/>
    </location>
</feature>
<keyword evidence="6" id="KW-1185">Reference proteome</keyword>
<accession>A0A2N7ARY7</accession>
<dbReference type="GO" id="GO:0009089">
    <property type="term" value="P:lysine biosynthetic process via diaminopimelate"/>
    <property type="evidence" value="ECO:0007669"/>
    <property type="project" value="InterPro"/>
</dbReference>